<accession>A0A2P2N550</accession>
<evidence type="ECO:0000313" key="1">
    <source>
        <dbReference type="EMBL" id="MBX37588.1"/>
    </source>
</evidence>
<protein>
    <submittedName>
        <fullName evidence="1">Uncharacterized protein</fullName>
    </submittedName>
</protein>
<reference evidence="1" key="1">
    <citation type="submission" date="2018-02" db="EMBL/GenBank/DDBJ databases">
        <title>Rhizophora mucronata_Transcriptome.</title>
        <authorList>
            <person name="Meera S.P."/>
            <person name="Sreeshan A."/>
            <person name="Augustine A."/>
        </authorList>
    </citation>
    <scope>NUCLEOTIDE SEQUENCE</scope>
    <source>
        <tissue evidence="1">Leaf</tissue>
    </source>
</reference>
<proteinExistence type="predicted"/>
<sequence length="52" mass="6116">MFLQEFLSLNNHNFSALNKQTGQEPTTKRLVSTIIHEKYLNSYEAELLTHHQ</sequence>
<dbReference type="EMBL" id="GGEC01057104">
    <property type="protein sequence ID" value="MBX37588.1"/>
    <property type="molecule type" value="Transcribed_RNA"/>
</dbReference>
<organism evidence="1">
    <name type="scientific">Rhizophora mucronata</name>
    <name type="common">Asiatic mangrove</name>
    <dbReference type="NCBI Taxonomy" id="61149"/>
    <lineage>
        <taxon>Eukaryota</taxon>
        <taxon>Viridiplantae</taxon>
        <taxon>Streptophyta</taxon>
        <taxon>Embryophyta</taxon>
        <taxon>Tracheophyta</taxon>
        <taxon>Spermatophyta</taxon>
        <taxon>Magnoliopsida</taxon>
        <taxon>eudicotyledons</taxon>
        <taxon>Gunneridae</taxon>
        <taxon>Pentapetalae</taxon>
        <taxon>rosids</taxon>
        <taxon>fabids</taxon>
        <taxon>Malpighiales</taxon>
        <taxon>Rhizophoraceae</taxon>
        <taxon>Rhizophora</taxon>
    </lineage>
</organism>
<dbReference type="AlphaFoldDB" id="A0A2P2N550"/>
<name>A0A2P2N550_RHIMU</name>